<evidence type="ECO:0000256" key="1">
    <source>
        <dbReference type="SAM" id="SignalP"/>
    </source>
</evidence>
<dbReference type="Proteomes" id="UP000054564">
    <property type="component" value="Unassembled WGS sequence"/>
</dbReference>
<evidence type="ECO:0008006" key="4">
    <source>
        <dbReference type="Google" id="ProtNLM"/>
    </source>
</evidence>
<dbReference type="AlphaFoldDB" id="A0A0L0US61"/>
<gene>
    <name evidence="2" type="ORF">PSTG_16720</name>
</gene>
<organism evidence="2 3">
    <name type="scientific">Puccinia striiformis f. sp. tritici PST-78</name>
    <dbReference type="NCBI Taxonomy" id="1165861"/>
    <lineage>
        <taxon>Eukaryota</taxon>
        <taxon>Fungi</taxon>
        <taxon>Dikarya</taxon>
        <taxon>Basidiomycota</taxon>
        <taxon>Pucciniomycotina</taxon>
        <taxon>Pucciniomycetes</taxon>
        <taxon>Pucciniales</taxon>
        <taxon>Pucciniaceae</taxon>
        <taxon>Puccinia</taxon>
    </lineage>
</organism>
<accession>A0A0L0US61</accession>
<protein>
    <recommendedName>
        <fullName evidence="4">Secreted protein</fullName>
    </recommendedName>
</protein>
<evidence type="ECO:0000313" key="2">
    <source>
        <dbReference type="EMBL" id="KNE89820.1"/>
    </source>
</evidence>
<comment type="caution">
    <text evidence="2">The sequence shown here is derived from an EMBL/GenBank/DDBJ whole genome shotgun (WGS) entry which is preliminary data.</text>
</comment>
<keyword evidence="1" id="KW-0732">Signal</keyword>
<sequence>MQFTTLNAGLKCVFVILISPQLFSVCMGAAVAGGQTEAVRHPKRDTKLTTNSMYYPGLPQPDGP</sequence>
<proteinExistence type="predicted"/>
<keyword evidence="3" id="KW-1185">Reference proteome</keyword>
<evidence type="ECO:0000313" key="3">
    <source>
        <dbReference type="Proteomes" id="UP000054564"/>
    </source>
</evidence>
<feature type="signal peptide" evidence="1">
    <location>
        <begin position="1"/>
        <end position="28"/>
    </location>
</feature>
<feature type="chain" id="PRO_5005548969" description="Secreted protein" evidence="1">
    <location>
        <begin position="29"/>
        <end position="64"/>
    </location>
</feature>
<name>A0A0L0US61_9BASI</name>
<dbReference type="EMBL" id="AJIL01000296">
    <property type="protein sequence ID" value="KNE89820.1"/>
    <property type="molecule type" value="Genomic_DNA"/>
</dbReference>
<reference evidence="3" key="1">
    <citation type="submission" date="2014-03" db="EMBL/GenBank/DDBJ databases">
        <title>The Genome Sequence of Puccinia striiformis f. sp. tritici PST-78.</title>
        <authorList>
            <consortium name="The Broad Institute Genome Sequencing Platform"/>
            <person name="Cuomo C."/>
            <person name="Hulbert S."/>
            <person name="Chen X."/>
            <person name="Walker B."/>
            <person name="Young S.K."/>
            <person name="Zeng Q."/>
            <person name="Gargeya S."/>
            <person name="Fitzgerald M."/>
            <person name="Haas B."/>
            <person name="Abouelleil A."/>
            <person name="Alvarado L."/>
            <person name="Arachchi H.M."/>
            <person name="Berlin A.M."/>
            <person name="Chapman S.B."/>
            <person name="Goldberg J."/>
            <person name="Griggs A."/>
            <person name="Gujja S."/>
            <person name="Hansen M."/>
            <person name="Howarth C."/>
            <person name="Imamovic A."/>
            <person name="Larimer J."/>
            <person name="McCowan C."/>
            <person name="Montmayeur A."/>
            <person name="Murphy C."/>
            <person name="Neiman D."/>
            <person name="Pearson M."/>
            <person name="Priest M."/>
            <person name="Roberts A."/>
            <person name="Saif S."/>
            <person name="Shea T."/>
            <person name="Sisk P."/>
            <person name="Sykes S."/>
            <person name="Wortman J."/>
            <person name="Nusbaum C."/>
            <person name="Birren B."/>
        </authorList>
    </citation>
    <scope>NUCLEOTIDE SEQUENCE [LARGE SCALE GENOMIC DNA]</scope>
    <source>
        <strain evidence="3">race PST-78</strain>
    </source>
</reference>